<dbReference type="GO" id="GO:0016020">
    <property type="term" value="C:membrane"/>
    <property type="evidence" value="ECO:0007669"/>
    <property type="project" value="InterPro"/>
</dbReference>
<reference evidence="2 3" key="1">
    <citation type="submission" date="2019-07" db="EMBL/GenBank/DDBJ databases">
        <authorList>
            <person name="Park Y.J."/>
            <person name="Jeong S.E."/>
            <person name="Jung H.S."/>
        </authorList>
    </citation>
    <scope>NUCLEOTIDE SEQUENCE [LARGE SCALE GENOMIC DNA]</scope>
    <source>
        <strain evidence="3">P16(2019)</strain>
    </source>
</reference>
<keyword evidence="1" id="KW-0472">Membrane</keyword>
<keyword evidence="3" id="KW-1185">Reference proteome</keyword>
<dbReference type="EMBL" id="VLXZ01000001">
    <property type="protein sequence ID" value="TSB48037.1"/>
    <property type="molecule type" value="Genomic_DNA"/>
</dbReference>
<accession>A0A554A2W7</accession>
<name>A0A554A2W7_9BACI</name>
<sequence length="133" mass="14805">MLMKKIMIALAVVVPAIEIALFYLIIQLIGIWATLFLMLATSAIGLILARKEGLNAIRLFRLQLSKGEPPTGVVLDGICIFIGGILLLLPGFLTDLFGFVLFVPFTRTIVKALVIKWMHHLFKKGQFVVVSRR</sequence>
<dbReference type="OrthoDB" id="9792788at2"/>
<dbReference type="Proteomes" id="UP000318521">
    <property type="component" value="Unassembled WGS sequence"/>
</dbReference>
<feature type="transmembrane region" description="Helical" evidence="1">
    <location>
        <begin position="70"/>
        <end position="90"/>
    </location>
</feature>
<feature type="transmembrane region" description="Helical" evidence="1">
    <location>
        <begin position="96"/>
        <end position="114"/>
    </location>
</feature>
<dbReference type="InterPro" id="IPR007313">
    <property type="entry name" value="FxsA"/>
</dbReference>
<dbReference type="PANTHER" id="PTHR35335">
    <property type="entry name" value="UPF0716 PROTEIN FXSA"/>
    <property type="match status" value="1"/>
</dbReference>
<organism evidence="2 3">
    <name type="scientific">Alkalicoccobacillus porphyridii</name>
    <dbReference type="NCBI Taxonomy" id="2597270"/>
    <lineage>
        <taxon>Bacteria</taxon>
        <taxon>Bacillati</taxon>
        <taxon>Bacillota</taxon>
        <taxon>Bacilli</taxon>
        <taxon>Bacillales</taxon>
        <taxon>Bacillaceae</taxon>
        <taxon>Alkalicoccobacillus</taxon>
    </lineage>
</organism>
<proteinExistence type="predicted"/>
<keyword evidence="1" id="KW-1133">Transmembrane helix</keyword>
<protein>
    <submittedName>
        <fullName evidence="2">Membrane protein FxsA</fullName>
    </submittedName>
</protein>
<evidence type="ECO:0000313" key="2">
    <source>
        <dbReference type="EMBL" id="TSB48037.1"/>
    </source>
</evidence>
<feature type="transmembrane region" description="Helical" evidence="1">
    <location>
        <begin position="31"/>
        <end position="49"/>
    </location>
</feature>
<gene>
    <name evidence="2" type="primary">fxsA</name>
    <name evidence="2" type="ORF">FN960_00320</name>
</gene>
<evidence type="ECO:0000313" key="3">
    <source>
        <dbReference type="Proteomes" id="UP000318521"/>
    </source>
</evidence>
<comment type="caution">
    <text evidence="2">The sequence shown here is derived from an EMBL/GenBank/DDBJ whole genome shotgun (WGS) entry which is preliminary data.</text>
</comment>
<dbReference type="AlphaFoldDB" id="A0A554A2W7"/>
<dbReference type="NCBIfam" id="NF008528">
    <property type="entry name" value="PRK11463.1-2"/>
    <property type="match status" value="1"/>
</dbReference>
<evidence type="ECO:0000256" key="1">
    <source>
        <dbReference type="SAM" id="Phobius"/>
    </source>
</evidence>
<keyword evidence="1" id="KW-0812">Transmembrane</keyword>
<dbReference type="Pfam" id="PF04186">
    <property type="entry name" value="FxsA"/>
    <property type="match status" value="1"/>
</dbReference>
<dbReference type="PANTHER" id="PTHR35335:SF1">
    <property type="entry name" value="UPF0716 PROTEIN FXSA"/>
    <property type="match status" value="1"/>
</dbReference>
<feature type="transmembrane region" description="Helical" evidence="1">
    <location>
        <begin position="7"/>
        <end position="25"/>
    </location>
</feature>